<keyword evidence="2" id="KW-1185">Reference proteome</keyword>
<sequence>MCVGTLLLNSCQLDCKKLTNWTISAARRVKTQNPAEAGFCGGAVLVRQVRLVLPTGAWGSVPWLPGLAQ</sequence>
<gene>
    <name evidence="1" type="ORF">SAMN05216370_3758</name>
</gene>
<dbReference type="AlphaFoldDB" id="A0AB37ZBS1"/>
<evidence type="ECO:0000313" key="2">
    <source>
        <dbReference type="Proteomes" id="UP000242418"/>
    </source>
</evidence>
<reference evidence="1 2" key="1">
    <citation type="submission" date="2016-10" db="EMBL/GenBank/DDBJ databases">
        <authorList>
            <person name="Varghese N."/>
            <person name="Submissions S."/>
        </authorList>
    </citation>
    <scope>NUCLEOTIDE SEQUENCE [LARGE SCALE GENOMIC DNA]</scope>
    <source>
        <strain evidence="1 2">DSM 17833</strain>
    </source>
</reference>
<accession>A0AB37ZBS1</accession>
<evidence type="ECO:0000313" key="1">
    <source>
        <dbReference type="EMBL" id="SCW82206.1"/>
    </source>
</evidence>
<organism evidence="1 2">
    <name type="scientific">Pseudomonas peli</name>
    <dbReference type="NCBI Taxonomy" id="592361"/>
    <lineage>
        <taxon>Bacteria</taxon>
        <taxon>Pseudomonadati</taxon>
        <taxon>Pseudomonadota</taxon>
        <taxon>Gammaproteobacteria</taxon>
        <taxon>Pseudomonadales</taxon>
        <taxon>Pseudomonadaceae</taxon>
        <taxon>Pseudomonas</taxon>
    </lineage>
</organism>
<comment type="caution">
    <text evidence="1">The sequence shown here is derived from an EMBL/GenBank/DDBJ whole genome shotgun (WGS) entry which is preliminary data.</text>
</comment>
<protein>
    <submittedName>
        <fullName evidence="1">Uncharacterized protein</fullName>
    </submittedName>
</protein>
<dbReference type="EMBL" id="FMTL01000004">
    <property type="protein sequence ID" value="SCW82206.1"/>
    <property type="molecule type" value="Genomic_DNA"/>
</dbReference>
<proteinExistence type="predicted"/>
<dbReference type="Proteomes" id="UP000242418">
    <property type="component" value="Unassembled WGS sequence"/>
</dbReference>
<name>A0AB37ZBS1_9PSED</name>